<dbReference type="GO" id="GO:0032259">
    <property type="term" value="P:methylation"/>
    <property type="evidence" value="ECO:0007669"/>
    <property type="project" value="UniProtKB-KW"/>
</dbReference>
<dbReference type="PANTHER" id="PTHR43648">
    <property type="entry name" value="ELECTRON TRANSFER FLAVOPROTEIN BETA SUBUNIT LYSINE METHYLTRANSFERASE"/>
    <property type="match status" value="1"/>
</dbReference>
<evidence type="ECO:0000256" key="1">
    <source>
        <dbReference type="ARBA" id="ARBA00009741"/>
    </source>
</evidence>
<gene>
    <name evidence="6 7" type="primary">prmA</name>
    <name evidence="7" type="ORF">BLE401_16925</name>
</gene>
<keyword evidence="5 6" id="KW-0949">S-adenosyl-L-methionine</keyword>
<comment type="subcellular location">
    <subcellularLocation>
        <location evidence="6">Cytoplasm</location>
    </subcellularLocation>
</comment>
<evidence type="ECO:0000256" key="6">
    <source>
        <dbReference type="HAMAP-Rule" id="MF_00735"/>
    </source>
</evidence>
<feature type="binding site" evidence="6">
    <location>
        <position position="189"/>
    </location>
    <ligand>
        <name>S-adenosyl-L-methionine</name>
        <dbReference type="ChEBI" id="CHEBI:59789"/>
    </ligand>
</feature>
<dbReference type="Gene3D" id="3.40.50.150">
    <property type="entry name" value="Vaccinia Virus protein VP39"/>
    <property type="match status" value="1"/>
</dbReference>
<keyword evidence="8" id="KW-1185">Reference proteome</keyword>
<protein>
    <recommendedName>
        <fullName evidence="6">Ribosomal protein L11 methyltransferase</fullName>
        <shortName evidence="6">L11 Mtase</shortName>
        <ecNumber evidence="6">2.1.1.-</ecNumber>
    </recommendedName>
</protein>
<evidence type="ECO:0000256" key="4">
    <source>
        <dbReference type="ARBA" id="ARBA00022679"/>
    </source>
</evidence>
<evidence type="ECO:0000256" key="3">
    <source>
        <dbReference type="ARBA" id="ARBA00022603"/>
    </source>
</evidence>
<feature type="binding site" evidence="6">
    <location>
        <position position="230"/>
    </location>
    <ligand>
        <name>S-adenosyl-L-methionine</name>
        <dbReference type="ChEBI" id="CHEBI:59789"/>
    </ligand>
</feature>
<dbReference type="InterPro" id="IPR004498">
    <property type="entry name" value="Ribosomal_PrmA_MeTrfase"/>
</dbReference>
<dbReference type="Proteomes" id="UP000234271">
    <property type="component" value="Chromosome"/>
</dbReference>
<comment type="function">
    <text evidence="6">Methylates ribosomal protein L11.</text>
</comment>
<dbReference type="PANTHER" id="PTHR43648:SF1">
    <property type="entry name" value="ELECTRON TRANSFER FLAVOPROTEIN BETA SUBUNIT LYSINE METHYLTRANSFERASE"/>
    <property type="match status" value="1"/>
</dbReference>
<dbReference type="EMBL" id="CP018889">
    <property type="protein sequence ID" value="AUI70216.1"/>
    <property type="molecule type" value="Genomic_DNA"/>
</dbReference>
<dbReference type="GO" id="GO:0005840">
    <property type="term" value="C:ribosome"/>
    <property type="evidence" value="ECO:0007669"/>
    <property type="project" value="UniProtKB-KW"/>
</dbReference>
<feature type="binding site" evidence="6">
    <location>
        <position position="167"/>
    </location>
    <ligand>
        <name>S-adenosyl-L-methionine</name>
        <dbReference type="ChEBI" id="CHEBI:59789"/>
    </ligand>
</feature>
<comment type="catalytic activity">
    <reaction evidence="6">
        <text>L-lysyl-[protein] + 3 S-adenosyl-L-methionine = N(6),N(6),N(6)-trimethyl-L-lysyl-[protein] + 3 S-adenosyl-L-homocysteine + 3 H(+)</text>
        <dbReference type="Rhea" id="RHEA:54192"/>
        <dbReference type="Rhea" id="RHEA-COMP:9752"/>
        <dbReference type="Rhea" id="RHEA-COMP:13826"/>
        <dbReference type="ChEBI" id="CHEBI:15378"/>
        <dbReference type="ChEBI" id="CHEBI:29969"/>
        <dbReference type="ChEBI" id="CHEBI:57856"/>
        <dbReference type="ChEBI" id="CHEBI:59789"/>
        <dbReference type="ChEBI" id="CHEBI:61961"/>
    </reaction>
</comment>
<dbReference type="STRING" id="288004.AL038_07390"/>
<sequence length="293" mass="31934">MSWLQLLINTPAEQVDAISDSLTELGALSVTWQDAADEPVYEPPLNTTPIWQTTRIVALFEEDTDPESLLLQLHAILPTDISLSYELQRLADQEWTRVWMSDFHPMCFGQRLWICPSWTPPPNPDAINILLDPGLAFGTGTHATTALCLEWLDQQGDLTGKTVIDYGCGSGILAIAAAKLGACENWAVDIDPQALLATRDNAAQNGVAATIHTCLPEAFSPLQADILLANILANPLVSLASTFAKFVKSGAPIVLSGILQEQAEMVKTAYAVYFDQLSITEKAGWVRIVGYKR</sequence>
<feature type="binding site" evidence="6">
    <location>
        <position position="145"/>
    </location>
    <ligand>
        <name>S-adenosyl-L-methionine</name>
        <dbReference type="ChEBI" id="CHEBI:59789"/>
    </ligand>
</feature>
<organism evidence="7 8">
    <name type="scientific">Beggiatoa leptomitoformis</name>
    <dbReference type="NCBI Taxonomy" id="288004"/>
    <lineage>
        <taxon>Bacteria</taxon>
        <taxon>Pseudomonadati</taxon>
        <taxon>Pseudomonadota</taxon>
        <taxon>Gammaproteobacteria</taxon>
        <taxon>Thiotrichales</taxon>
        <taxon>Thiotrichaceae</taxon>
        <taxon>Beggiatoa</taxon>
    </lineage>
</organism>
<name>A0A2N9YJ27_9GAMM</name>
<proteinExistence type="inferred from homology"/>
<dbReference type="KEGG" id="blep:AL038_07390"/>
<dbReference type="EC" id="2.1.1.-" evidence="6"/>
<dbReference type="PIRSF" id="PIRSF000401">
    <property type="entry name" value="RPL11_MTase"/>
    <property type="match status" value="1"/>
</dbReference>
<dbReference type="NCBIfam" id="TIGR00406">
    <property type="entry name" value="prmA"/>
    <property type="match status" value="1"/>
</dbReference>
<dbReference type="GO" id="GO:0005829">
    <property type="term" value="C:cytosol"/>
    <property type="evidence" value="ECO:0007669"/>
    <property type="project" value="TreeGrafter"/>
</dbReference>
<dbReference type="HAMAP" id="MF_00735">
    <property type="entry name" value="Methyltr_PrmA"/>
    <property type="match status" value="1"/>
</dbReference>
<evidence type="ECO:0000313" key="7">
    <source>
        <dbReference type="EMBL" id="AUI70216.1"/>
    </source>
</evidence>
<accession>A0A2N9YJ27</accession>
<dbReference type="InterPro" id="IPR050078">
    <property type="entry name" value="Ribosomal_L11_MeTrfase_PrmA"/>
</dbReference>
<keyword evidence="7" id="KW-0689">Ribosomal protein</keyword>
<dbReference type="SUPFAM" id="SSF53335">
    <property type="entry name" value="S-adenosyl-L-methionine-dependent methyltransferases"/>
    <property type="match status" value="1"/>
</dbReference>
<keyword evidence="4 6" id="KW-0808">Transferase</keyword>
<evidence type="ECO:0000256" key="5">
    <source>
        <dbReference type="ARBA" id="ARBA00022691"/>
    </source>
</evidence>
<dbReference type="CDD" id="cd02440">
    <property type="entry name" value="AdoMet_MTases"/>
    <property type="match status" value="1"/>
</dbReference>
<reference evidence="8" key="1">
    <citation type="submission" date="2016-12" db="EMBL/GenBank/DDBJ databases">
        <title>Complete Genome Sequence of Beggiatoa leptomitiformis D-401.</title>
        <authorList>
            <person name="Fomenkov A."/>
            <person name="Vincze T."/>
            <person name="Grabovich M."/>
            <person name="Anton B.P."/>
            <person name="Dubinina G."/>
            <person name="Orlova M."/>
            <person name="Belousova E."/>
            <person name="Roberts R.J."/>
        </authorList>
    </citation>
    <scope>NUCLEOTIDE SEQUENCE [LARGE SCALE GENOMIC DNA]</scope>
    <source>
        <strain evidence="8">D-401</strain>
    </source>
</reference>
<evidence type="ECO:0000256" key="2">
    <source>
        <dbReference type="ARBA" id="ARBA00022490"/>
    </source>
</evidence>
<keyword evidence="3 6" id="KW-0489">Methyltransferase</keyword>
<evidence type="ECO:0000313" key="8">
    <source>
        <dbReference type="Proteomes" id="UP000234271"/>
    </source>
</evidence>
<dbReference type="InterPro" id="IPR029063">
    <property type="entry name" value="SAM-dependent_MTases_sf"/>
</dbReference>
<dbReference type="Pfam" id="PF06325">
    <property type="entry name" value="PrmA"/>
    <property type="match status" value="1"/>
</dbReference>
<keyword evidence="2 6" id="KW-0963">Cytoplasm</keyword>
<dbReference type="AlphaFoldDB" id="A0A2N9YJ27"/>
<dbReference type="OrthoDB" id="9785995at2"/>
<keyword evidence="7" id="KW-0687">Ribonucleoprotein</keyword>
<comment type="similarity">
    <text evidence="1 6">Belongs to the methyltransferase superfamily. PrmA family.</text>
</comment>
<dbReference type="RefSeq" id="WP_062151182.1">
    <property type="nucleotide sequence ID" value="NZ_CP012373.2"/>
</dbReference>
<dbReference type="GO" id="GO:0016279">
    <property type="term" value="F:protein-lysine N-methyltransferase activity"/>
    <property type="evidence" value="ECO:0007669"/>
    <property type="project" value="TreeGrafter"/>
</dbReference>